<feature type="non-terminal residue" evidence="2">
    <location>
        <position position="1"/>
    </location>
</feature>
<dbReference type="OrthoDB" id="3795411at2759"/>
<name>A0A2V1DKK3_9PLEO</name>
<sequence>IAVKVLNNIVGFNSFISTLFIFSAYLYINSKLFLLLDIVTKVKVINKVIYIFIKKRVKVNINYTLNIRNGLVISNILTFLISAKVLV</sequence>
<dbReference type="EMBL" id="KZ805410">
    <property type="protein sequence ID" value="PVH98598.1"/>
    <property type="molecule type" value="Genomic_DNA"/>
</dbReference>
<dbReference type="Proteomes" id="UP000244855">
    <property type="component" value="Unassembled WGS sequence"/>
</dbReference>
<dbReference type="AlphaFoldDB" id="A0A2V1DKK3"/>
<organism evidence="2 3">
    <name type="scientific">Periconia macrospinosa</name>
    <dbReference type="NCBI Taxonomy" id="97972"/>
    <lineage>
        <taxon>Eukaryota</taxon>
        <taxon>Fungi</taxon>
        <taxon>Dikarya</taxon>
        <taxon>Ascomycota</taxon>
        <taxon>Pezizomycotina</taxon>
        <taxon>Dothideomycetes</taxon>
        <taxon>Pleosporomycetidae</taxon>
        <taxon>Pleosporales</taxon>
        <taxon>Massarineae</taxon>
        <taxon>Periconiaceae</taxon>
        <taxon>Periconia</taxon>
    </lineage>
</organism>
<proteinExistence type="predicted"/>
<accession>A0A2V1DKK3</accession>
<evidence type="ECO:0000256" key="1">
    <source>
        <dbReference type="SAM" id="Phobius"/>
    </source>
</evidence>
<keyword evidence="1" id="KW-0472">Membrane</keyword>
<keyword evidence="1" id="KW-1133">Transmembrane helix</keyword>
<feature type="transmembrane region" description="Helical" evidence="1">
    <location>
        <begin position="9"/>
        <end position="28"/>
    </location>
</feature>
<gene>
    <name evidence="2" type="ORF">DM02DRAFT_530896</name>
</gene>
<evidence type="ECO:0000313" key="2">
    <source>
        <dbReference type="EMBL" id="PVH98598.1"/>
    </source>
</evidence>
<protein>
    <submittedName>
        <fullName evidence="2">Uncharacterized protein</fullName>
    </submittedName>
</protein>
<keyword evidence="1" id="KW-0812">Transmembrane</keyword>
<evidence type="ECO:0000313" key="3">
    <source>
        <dbReference type="Proteomes" id="UP000244855"/>
    </source>
</evidence>
<reference evidence="2 3" key="1">
    <citation type="journal article" date="2018" name="Sci. Rep.">
        <title>Comparative genomics provides insights into the lifestyle and reveals functional heterogeneity of dark septate endophytic fungi.</title>
        <authorList>
            <person name="Knapp D.G."/>
            <person name="Nemeth J.B."/>
            <person name="Barry K."/>
            <person name="Hainaut M."/>
            <person name="Henrissat B."/>
            <person name="Johnson J."/>
            <person name="Kuo A."/>
            <person name="Lim J.H.P."/>
            <person name="Lipzen A."/>
            <person name="Nolan M."/>
            <person name="Ohm R.A."/>
            <person name="Tamas L."/>
            <person name="Grigoriev I.V."/>
            <person name="Spatafora J.W."/>
            <person name="Nagy L.G."/>
            <person name="Kovacs G.M."/>
        </authorList>
    </citation>
    <scope>NUCLEOTIDE SEQUENCE [LARGE SCALE GENOMIC DNA]</scope>
    <source>
        <strain evidence="2 3">DSE2036</strain>
    </source>
</reference>
<keyword evidence="3" id="KW-1185">Reference proteome</keyword>